<evidence type="ECO:0000313" key="2">
    <source>
        <dbReference type="Proteomes" id="UP000799302"/>
    </source>
</evidence>
<accession>A0A6A6TW25</accession>
<dbReference type="SUPFAM" id="SSF140860">
    <property type="entry name" value="Pseudo ankyrin repeat-like"/>
    <property type="match status" value="1"/>
</dbReference>
<name>A0A6A6TW25_9PEZI</name>
<keyword evidence="2" id="KW-1185">Reference proteome</keyword>
<dbReference type="Proteomes" id="UP000799302">
    <property type="component" value="Unassembled WGS sequence"/>
</dbReference>
<evidence type="ECO:0000313" key="1">
    <source>
        <dbReference type="EMBL" id="KAF2663173.1"/>
    </source>
</evidence>
<sequence length="292" mass="32964">MNLFVAAIYLDSYPLVDEIIDQVIQNITHMGSMYSSIFGCAMKTTVNIAALRFLGFFMRNQFITYRNGHSEVVDLLISDRWAPYNVACWHRRSDPIDKALLTPKIPIFNKIIEFRKRFFYEAIPLEVLEHTARNCIILKNQGMLEMLGWLLHNQLREASMNFYPSAVKLASHLGKIDPLQLLLNLAPPNLDFPGFIVLAARRGSFQCVKVLLEHKQAVGEQPQGWGSPQSPLPSAIVSSIALEHTRLFHLLCKFQAEADRDGTHKLAGHCAESEELHSMAGLVETTTYPNGD</sequence>
<dbReference type="InterPro" id="IPR036770">
    <property type="entry name" value="Ankyrin_rpt-contain_sf"/>
</dbReference>
<reference evidence="1" key="1">
    <citation type="journal article" date="2020" name="Stud. Mycol.">
        <title>101 Dothideomycetes genomes: a test case for predicting lifestyles and emergence of pathogens.</title>
        <authorList>
            <person name="Haridas S."/>
            <person name="Albert R."/>
            <person name="Binder M."/>
            <person name="Bloem J."/>
            <person name="Labutti K."/>
            <person name="Salamov A."/>
            <person name="Andreopoulos B."/>
            <person name="Baker S."/>
            <person name="Barry K."/>
            <person name="Bills G."/>
            <person name="Bluhm B."/>
            <person name="Cannon C."/>
            <person name="Castanera R."/>
            <person name="Culley D."/>
            <person name="Daum C."/>
            <person name="Ezra D."/>
            <person name="Gonzalez J."/>
            <person name="Henrissat B."/>
            <person name="Kuo A."/>
            <person name="Liang C."/>
            <person name="Lipzen A."/>
            <person name="Lutzoni F."/>
            <person name="Magnuson J."/>
            <person name="Mondo S."/>
            <person name="Nolan M."/>
            <person name="Ohm R."/>
            <person name="Pangilinan J."/>
            <person name="Park H.-J."/>
            <person name="Ramirez L."/>
            <person name="Alfaro M."/>
            <person name="Sun H."/>
            <person name="Tritt A."/>
            <person name="Yoshinaga Y."/>
            <person name="Zwiers L.-H."/>
            <person name="Turgeon B."/>
            <person name="Goodwin S."/>
            <person name="Spatafora J."/>
            <person name="Crous P."/>
            <person name="Grigoriev I."/>
        </authorList>
    </citation>
    <scope>NUCLEOTIDE SEQUENCE</scope>
    <source>
        <strain evidence="1">CBS 115976</strain>
    </source>
</reference>
<evidence type="ECO:0008006" key="3">
    <source>
        <dbReference type="Google" id="ProtNLM"/>
    </source>
</evidence>
<dbReference type="AlphaFoldDB" id="A0A6A6TW25"/>
<gene>
    <name evidence="1" type="ORF">BT63DRAFT_128625</name>
</gene>
<organism evidence="1 2">
    <name type="scientific">Microthyrium microscopicum</name>
    <dbReference type="NCBI Taxonomy" id="703497"/>
    <lineage>
        <taxon>Eukaryota</taxon>
        <taxon>Fungi</taxon>
        <taxon>Dikarya</taxon>
        <taxon>Ascomycota</taxon>
        <taxon>Pezizomycotina</taxon>
        <taxon>Dothideomycetes</taxon>
        <taxon>Dothideomycetes incertae sedis</taxon>
        <taxon>Microthyriales</taxon>
        <taxon>Microthyriaceae</taxon>
        <taxon>Microthyrium</taxon>
    </lineage>
</organism>
<protein>
    <recommendedName>
        <fullName evidence="3">Ankyrin</fullName>
    </recommendedName>
</protein>
<dbReference type="EMBL" id="MU004247">
    <property type="protein sequence ID" value="KAF2663173.1"/>
    <property type="molecule type" value="Genomic_DNA"/>
</dbReference>
<dbReference type="Gene3D" id="1.25.40.20">
    <property type="entry name" value="Ankyrin repeat-containing domain"/>
    <property type="match status" value="1"/>
</dbReference>
<proteinExistence type="predicted"/>